<keyword evidence="3" id="KW-1185">Reference proteome</keyword>
<dbReference type="EMBL" id="BSEL01000006">
    <property type="protein sequence ID" value="GLJ69210.1"/>
    <property type="molecule type" value="Genomic_DNA"/>
</dbReference>
<evidence type="ECO:0000256" key="1">
    <source>
        <dbReference type="SAM" id="MobiDB-lite"/>
    </source>
</evidence>
<proteinExistence type="predicted"/>
<organism evidence="2 3">
    <name type="scientific">Nocardioides luteus</name>
    <dbReference type="NCBI Taxonomy" id="1844"/>
    <lineage>
        <taxon>Bacteria</taxon>
        <taxon>Bacillati</taxon>
        <taxon>Actinomycetota</taxon>
        <taxon>Actinomycetes</taxon>
        <taxon>Propionibacteriales</taxon>
        <taxon>Nocardioidaceae</taxon>
        <taxon>Nocardioides</taxon>
    </lineage>
</organism>
<dbReference type="Proteomes" id="UP001142292">
    <property type="component" value="Unassembled WGS sequence"/>
</dbReference>
<gene>
    <name evidence="2" type="ORF">GCM10017579_32460</name>
</gene>
<feature type="compositionally biased region" description="Basic residues" evidence="1">
    <location>
        <begin position="171"/>
        <end position="197"/>
    </location>
</feature>
<accession>A0ABQ5T037</accession>
<protein>
    <recommendedName>
        <fullName evidence="4">MalT-like TPR region domain-containing protein</fullName>
    </recommendedName>
</protein>
<name>A0ABQ5T037_9ACTN</name>
<sequence length="197" mass="21095">MLTFDAARDEAAATTALFQLAMAETYAGEPQVALETCERVLALSGSRGERWSRAYALWVAGLAHRDLGAADEARRAGRAALEHQREFGDGICIALTVELLAWLDADAGERDRAATLMGAAAAVWRQLGTAIDAFGPHITAESSRMSARLEADLGGGAGSGAAVGAGLREQARRRLPRSRRRGARTRRHRRVRPAHAP</sequence>
<dbReference type="Gene3D" id="1.25.40.10">
    <property type="entry name" value="Tetratricopeptide repeat domain"/>
    <property type="match status" value="1"/>
</dbReference>
<evidence type="ECO:0008006" key="4">
    <source>
        <dbReference type="Google" id="ProtNLM"/>
    </source>
</evidence>
<evidence type="ECO:0000313" key="2">
    <source>
        <dbReference type="EMBL" id="GLJ69210.1"/>
    </source>
</evidence>
<dbReference type="SUPFAM" id="SSF48452">
    <property type="entry name" value="TPR-like"/>
    <property type="match status" value="1"/>
</dbReference>
<reference evidence="2" key="2">
    <citation type="submission" date="2023-01" db="EMBL/GenBank/DDBJ databases">
        <authorList>
            <person name="Sun Q."/>
            <person name="Evtushenko L."/>
        </authorList>
    </citation>
    <scope>NUCLEOTIDE SEQUENCE</scope>
    <source>
        <strain evidence="2">VKM Ac-1246</strain>
    </source>
</reference>
<dbReference type="InterPro" id="IPR011990">
    <property type="entry name" value="TPR-like_helical_dom_sf"/>
</dbReference>
<evidence type="ECO:0000313" key="3">
    <source>
        <dbReference type="Proteomes" id="UP001142292"/>
    </source>
</evidence>
<comment type="caution">
    <text evidence="2">The sequence shown here is derived from an EMBL/GenBank/DDBJ whole genome shotgun (WGS) entry which is preliminary data.</text>
</comment>
<reference evidence="2" key="1">
    <citation type="journal article" date="2014" name="Int. J. Syst. Evol. Microbiol.">
        <title>Complete genome of a new Firmicutes species belonging to the dominant human colonic microbiota ('Ruminococcus bicirculans') reveals two chromosomes and a selective capacity to utilize plant glucans.</title>
        <authorList>
            <consortium name="NISC Comparative Sequencing Program"/>
            <person name="Wegmann U."/>
            <person name="Louis P."/>
            <person name="Goesmann A."/>
            <person name="Henrissat B."/>
            <person name="Duncan S.H."/>
            <person name="Flint H.J."/>
        </authorList>
    </citation>
    <scope>NUCLEOTIDE SEQUENCE</scope>
    <source>
        <strain evidence="2">VKM Ac-1246</strain>
    </source>
</reference>
<feature type="region of interest" description="Disordered" evidence="1">
    <location>
        <begin position="159"/>
        <end position="197"/>
    </location>
</feature>
<dbReference type="RefSeq" id="WP_189120334.1">
    <property type="nucleotide sequence ID" value="NZ_BMRK01000021.1"/>
</dbReference>